<keyword evidence="4" id="KW-1185">Reference proteome</keyword>
<evidence type="ECO:0000259" key="2">
    <source>
        <dbReference type="PROSITE" id="PS51471"/>
    </source>
</evidence>
<keyword evidence="3" id="KW-0808">Transferase</keyword>
<dbReference type="PANTHER" id="PTHR12463:SF1">
    <property type="entry name" value="2-OXOGLUTARATE AND FE-DEPENDENT OXYGENASE FAMILY PROTEIN"/>
    <property type="match status" value="1"/>
</dbReference>
<dbReference type="PANTHER" id="PTHR12463">
    <property type="entry name" value="OXYGENASE-RELATED"/>
    <property type="match status" value="1"/>
</dbReference>
<dbReference type="GO" id="GO:0032451">
    <property type="term" value="F:demethylase activity"/>
    <property type="evidence" value="ECO:0007669"/>
    <property type="project" value="TreeGrafter"/>
</dbReference>
<dbReference type="STRING" id="448386.A0A2V3IDP0"/>
<feature type="compositionally biased region" description="Basic and acidic residues" evidence="1">
    <location>
        <begin position="230"/>
        <end position="256"/>
    </location>
</feature>
<feature type="domain" description="Fe2OG dioxygenase" evidence="2">
    <location>
        <begin position="113"/>
        <end position="209"/>
    </location>
</feature>
<accession>A0A2V3IDP0</accession>
<dbReference type="InterPro" id="IPR032857">
    <property type="entry name" value="ALKBH4"/>
</dbReference>
<dbReference type="InterPro" id="IPR027450">
    <property type="entry name" value="AlkB-like"/>
</dbReference>
<protein>
    <submittedName>
        <fullName evidence="3">DNA N6-methyl adenine demethylase</fullName>
    </submittedName>
</protein>
<proteinExistence type="predicted"/>
<evidence type="ECO:0000313" key="3">
    <source>
        <dbReference type="EMBL" id="PXF40193.1"/>
    </source>
</evidence>
<sequence length="256" mass="29663">MGGERFCLPTFFSSPKSRFNSVPGFILCENAFTEEEEAALLHAVDSSPAKWTRRRTRITKNYGPYYLYQERNTPQGRFRYTDGNIIHTPLPDFLESLVMPIVKRGVPQLEEFKPNQLHVALYKKEEDSKIHMHNDNKMGELGPFIVGMCLLSDCYMTFVRPKDGRRRVLHLPRRCVYVMSGESHHEWRHGILKGQTASDRVSFTLRDVRKLAVEEGAKVTKSSHMPSKKNIRDQRAKDARVQRGEREQLNITLADR</sequence>
<dbReference type="Gene3D" id="2.60.120.590">
    <property type="entry name" value="Alpha-ketoglutarate-dependent dioxygenase AlkB-like"/>
    <property type="match status" value="1"/>
</dbReference>
<dbReference type="InterPro" id="IPR037151">
    <property type="entry name" value="AlkB-like_sf"/>
</dbReference>
<keyword evidence="3" id="KW-0489">Methyltransferase</keyword>
<dbReference type="GO" id="GO:0070988">
    <property type="term" value="P:demethylation"/>
    <property type="evidence" value="ECO:0007669"/>
    <property type="project" value="InterPro"/>
</dbReference>
<evidence type="ECO:0000256" key="1">
    <source>
        <dbReference type="SAM" id="MobiDB-lite"/>
    </source>
</evidence>
<dbReference type="GO" id="GO:0008168">
    <property type="term" value="F:methyltransferase activity"/>
    <property type="evidence" value="ECO:0007669"/>
    <property type="project" value="UniProtKB-KW"/>
</dbReference>
<comment type="caution">
    <text evidence="3">The sequence shown here is derived from an EMBL/GenBank/DDBJ whole genome shotgun (WGS) entry which is preliminary data.</text>
</comment>
<organism evidence="3 4">
    <name type="scientific">Gracilariopsis chorda</name>
    <dbReference type="NCBI Taxonomy" id="448386"/>
    <lineage>
        <taxon>Eukaryota</taxon>
        <taxon>Rhodophyta</taxon>
        <taxon>Florideophyceae</taxon>
        <taxon>Rhodymeniophycidae</taxon>
        <taxon>Gracilariales</taxon>
        <taxon>Gracilariaceae</taxon>
        <taxon>Gracilariopsis</taxon>
    </lineage>
</organism>
<dbReference type="Proteomes" id="UP000247409">
    <property type="component" value="Unassembled WGS sequence"/>
</dbReference>
<name>A0A2V3IDP0_9FLOR</name>
<dbReference type="PROSITE" id="PS51471">
    <property type="entry name" value="FE2OG_OXY"/>
    <property type="match status" value="1"/>
</dbReference>
<evidence type="ECO:0000313" key="4">
    <source>
        <dbReference type="Proteomes" id="UP000247409"/>
    </source>
</evidence>
<reference evidence="3 4" key="1">
    <citation type="journal article" date="2018" name="Mol. Biol. Evol.">
        <title>Analysis of the draft genome of the red seaweed Gracilariopsis chorda provides insights into genome size evolution in Rhodophyta.</title>
        <authorList>
            <person name="Lee J."/>
            <person name="Yang E.C."/>
            <person name="Graf L."/>
            <person name="Yang J.H."/>
            <person name="Qiu H."/>
            <person name="Zel Zion U."/>
            <person name="Chan C.X."/>
            <person name="Stephens T.G."/>
            <person name="Weber A.P.M."/>
            <person name="Boo G.H."/>
            <person name="Boo S.M."/>
            <person name="Kim K.M."/>
            <person name="Shin Y."/>
            <person name="Jung M."/>
            <person name="Lee S.J."/>
            <person name="Yim H.S."/>
            <person name="Lee J.H."/>
            <person name="Bhattacharya D."/>
            <person name="Yoon H.S."/>
        </authorList>
    </citation>
    <scope>NUCLEOTIDE SEQUENCE [LARGE SCALE GENOMIC DNA]</scope>
    <source>
        <strain evidence="3 4">SKKU-2015</strain>
        <tissue evidence="3">Whole body</tissue>
    </source>
</reference>
<dbReference type="GO" id="GO:0032259">
    <property type="term" value="P:methylation"/>
    <property type="evidence" value="ECO:0007669"/>
    <property type="project" value="UniProtKB-KW"/>
</dbReference>
<dbReference type="SUPFAM" id="SSF51197">
    <property type="entry name" value="Clavaminate synthase-like"/>
    <property type="match status" value="1"/>
</dbReference>
<dbReference type="InterPro" id="IPR005123">
    <property type="entry name" value="Oxoglu/Fe-dep_dioxygenase_dom"/>
</dbReference>
<dbReference type="AlphaFoldDB" id="A0A2V3IDP0"/>
<dbReference type="OrthoDB" id="442860at2759"/>
<dbReference type="GO" id="GO:0016491">
    <property type="term" value="F:oxidoreductase activity"/>
    <property type="evidence" value="ECO:0007669"/>
    <property type="project" value="TreeGrafter"/>
</dbReference>
<dbReference type="Pfam" id="PF13532">
    <property type="entry name" value="2OG-FeII_Oxy_2"/>
    <property type="match status" value="1"/>
</dbReference>
<feature type="region of interest" description="Disordered" evidence="1">
    <location>
        <begin position="217"/>
        <end position="256"/>
    </location>
</feature>
<gene>
    <name evidence="3" type="ORF">BWQ96_10101</name>
</gene>
<dbReference type="EMBL" id="NBIV01000347">
    <property type="protein sequence ID" value="PXF40193.1"/>
    <property type="molecule type" value="Genomic_DNA"/>
</dbReference>